<evidence type="ECO:0000256" key="1">
    <source>
        <dbReference type="SAM" id="MobiDB-lite"/>
    </source>
</evidence>
<evidence type="ECO:0000313" key="3">
    <source>
        <dbReference type="EMBL" id="KAH7944146.1"/>
    </source>
</evidence>
<keyword evidence="2" id="KW-1133">Transmembrane helix</keyword>
<dbReference type="Proteomes" id="UP000821837">
    <property type="component" value="Unassembled WGS sequence"/>
</dbReference>
<reference evidence="3" key="2">
    <citation type="submission" date="2021-09" db="EMBL/GenBank/DDBJ databases">
        <authorList>
            <person name="Jia N."/>
            <person name="Wang J."/>
            <person name="Shi W."/>
            <person name="Du L."/>
            <person name="Sun Y."/>
            <person name="Zhan W."/>
            <person name="Jiang J."/>
            <person name="Wang Q."/>
            <person name="Zhang B."/>
            <person name="Ji P."/>
            <person name="Sakyi L.B."/>
            <person name="Cui X."/>
            <person name="Yuan T."/>
            <person name="Jiang B."/>
            <person name="Yang W."/>
            <person name="Lam T.T.-Y."/>
            <person name="Chang Q."/>
            <person name="Ding S."/>
            <person name="Wang X."/>
            <person name="Zhu J."/>
            <person name="Ruan X."/>
            <person name="Zhao L."/>
            <person name="Wei J."/>
            <person name="Que T."/>
            <person name="Du C."/>
            <person name="Cheng J."/>
            <person name="Dai P."/>
            <person name="Han X."/>
            <person name="Huang E."/>
            <person name="Gao Y."/>
            <person name="Liu J."/>
            <person name="Shao H."/>
            <person name="Ye R."/>
            <person name="Li L."/>
            <person name="Wei W."/>
            <person name="Wang X."/>
            <person name="Wang C."/>
            <person name="Huo Q."/>
            <person name="Li W."/>
            <person name="Guo W."/>
            <person name="Chen H."/>
            <person name="Chen S."/>
            <person name="Zhou L."/>
            <person name="Zhou L."/>
            <person name="Ni X."/>
            <person name="Tian J."/>
            <person name="Zhou Y."/>
            <person name="Sheng Y."/>
            <person name="Liu T."/>
            <person name="Pan Y."/>
            <person name="Xia L."/>
            <person name="Li J."/>
            <person name="Zhao F."/>
            <person name="Cao W."/>
        </authorList>
    </citation>
    <scope>NUCLEOTIDE SEQUENCE</scope>
    <source>
        <strain evidence="3">Rsan-2018</strain>
        <tissue evidence="3">Larvae</tissue>
    </source>
</reference>
<gene>
    <name evidence="3" type="ORF">HPB52_016562</name>
</gene>
<dbReference type="EMBL" id="JABSTV010001253">
    <property type="protein sequence ID" value="KAH7944146.1"/>
    <property type="molecule type" value="Genomic_DNA"/>
</dbReference>
<dbReference type="VEuPathDB" id="VectorBase:RSAN_051462"/>
<name>A0A9D4PJ48_RHISA</name>
<accession>A0A9D4PJ48</accession>
<dbReference type="AlphaFoldDB" id="A0A9D4PJ48"/>
<comment type="caution">
    <text evidence="3">The sequence shown here is derived from an EMBL/GenBank/DDBJ whole genome shotgun (WGS) entry which is preliminary data.</text>
</comment>
<feature type="compositionally biased region" description="Pro residues" evidence="1">
    <location>
        <begin position="625"/>
        <end position="635"/>
    </location>
</feature>
<organism evidence="3 4">
    <name type="scientific">Rhipicephalus sanguineus</name>
    <name type="common">Brown dog tick</name>
    <name type="synonym">Ixodes sanguineus</name>
    <dbReference type="NCBI Taxonomy" id="34632"/>
    <lineage>
        <taxon>Eukaryota</taxon>
        <taxon>Metazoa</taxon>
        <taxon>Ecdysozoa</taxon>
        <taxon>Arthropoda</taxon>
        <taxon>Chelicerata</taxon>
        <taxon>Arachnida</taxon>
        <taxon>Acari</taxon>
        <taxon>Parasitiformes</taxon>
        <taxon>Ixodida</taxon>
        <taxon>Ixodoidea</taxon>
        <taxon>Ixodidae</taxon>
        <taxon>Rhipicephalinae</taxon>
        <taxon>Rhipicephalus</taxon>
        <taxon>Rhipicephalus</taxon>
    </lineage>
</organism>
<feature type="compositionally biased region" description="Gly residues" evidence="1">
    <location>
        <begin position="583"/>
        <end position="596"/>
    </location>
</feature>
<keyword evidence="4" id="KW-1185">Reference proteome</keyword>
<sequence>MFAGPPAKTLVRLRPNGGACCLAKQMREVGTPLAVGALDLTNCIRLESYQVTRNIDRCMLLQSLRCIACPLKVRDVLKLMMTSLPHLVELELSLVCDSDATERTVCVHYMASKFIRAKLVHGLRRLYVEVAYDGNFLHLTALLSLCLYVEHVHVHLVRGSFWDALLRCRDLIEGLRNLETFTFTSELPSCRRPDLTDPLDFVSSAAVCANVSYRKSTGTWSCVRLCDLAVECREPRILPFQLVVVVNSDENPAAEWIVASLGNVWTKVRLLCLLLFPEGPSTSSYPTAGISYRESLRLFFCTALKYVIELNISSFHFGPDLDFAELLQDGSLEHLCALSASPCGLRRPSALRRLAQVCPDLADLDVRFERKGSFVQCIGCEGEFLFETEDAAEVSDGATRALFPNGLGRLTLSDVNDTACLWFIKSCSPTATVRLCDCPSSSSPEYARIGRVLATRSMPSCLILQHERLEEILLLADMFHAPSLEYLYILSAVCLSEDIVLASMRALRTGLPRLRDHLRDHIVRDIGPIGIPKAGFGNWCLIVFIVALLIGAVAFTVFAAVTLSRRASGSGTDDYDDDVLGDGPDGGRGGGRGSGKGSVSNPPVVDVETMPPIAPSDVTTDAPSAGPPSRAPTPPAEPLTVCTLVPGAEHMHFPADGLCDYTFFDSLYVSPGANDFAFSTQGPDAQRFVGQGLADTKTRYGMSVALSTIFAPTGVIILGHVSYGDYWRADCAIMPPINFVDPRAEKPGIGYGHRMICDDPNSGYSRNIYYASQYRSPITYDDRDGYAITFENAVSLRTKICNAWTPGAIALRVGLAVYDANYDRRTSKCDPRWINGSWSRFHFLMRLRDFLHQPLSSSPFVPECNRVT</sequence>
<keyword evidence="2" id="KW-0812">Transmembrane</keyword>
<dbReference type="VEuPathDB" id="VectorBase:RSAN_055018"/>
<proteinExistence type="predicted"/>
<evidence type="ECO:0000313" key="4">
    <source>
        <dbReference type="Proteomes" id="UP000821837"/>
    </source>
</evidence>
<keyword evidence="2" id="KW-0472">Membrane</keyword>
<protein>
    <submittedName>
        <fullName evidence="3">Uncharacterized protein</fullName>
    </submittedName>
</protein>
<reference evidence="3" key="1">
    <citation type="journal article" date="2020" name="Cell">
        <title>Large-Scale Comparative Analyses of Tick Genomes Elucidate Their Genetic Diversity and Vector Capacities.</title>
        <authorList>
            <consortium name="Tick Genome and Microbiome Consortium (TIGMIC)"/>
            <person name="Jia N."/>
            <person name="Wang J."/>
            <person name="Shi W."/>
            <person name="Du L."/>
            <person name="Sun Y."/>
            <person name="Zhan W."/>
            <person name="Jiang J.F."/>
            <person name="Wang Q."/>
            <person name="Zhang B."/>
            <person name="Ji P."/>
            <person name="Bell-Sakyi L."/>
            <person name="Cui X.M."/>
            <person name="Yuan T.T."/>
            <person name="Jiang B.G."/>
            <person name="Yang W.F."/>
            <person name="Lam T.T."/>
            <person name="Chang Q.C."/>
            <person name="Ding S.J."/>
            <person name="Wang X.J."/>
            <person name="Zhu J.G."/>
            <person name="Ruan X.D."/>
            <person name="Zhao L."/>
            <person name="Wei J.T."/>
            <person name="Ye R.Z."/>
            <person name="Que T.C."/>
            <person name="Du C.H."/>
            <person name="Zhou Y.H."/>
            <person name="Cheng J.X."/>
            <person name="Dai P.F."/>
            <person name="Guo W.B."/>
            <person name="Han X.H."/>
            <person name="Huang E.J."/>
            <person name="Li L.F."/>
            <person name="Wei W."/>
            <person name="Gao Y.C."/>
            <person name="Liu J.Z."/>
            <person name="Shao H.Z."/>
            <person name="Wang X."/>
            <person name="Wang C.C."/>
            <person name="Yang T.C."/>
            <person name="Huo Q.B."/>
            <person name="Li W."/>
            <person name="Chen H.Y."/>
            <person name="Chen S.E."/>
            <person name="Zhou L.G."/>
            <person name="Ni X.B."/>
            <person name="Tian J.H."/>
            <person name="Sheng Y."/>
            <person name="Liu T."/>
            <person name="Pan Y.S."/>
            <person name="Xia L.Y."/>
            <person name="Li J."/>
            <person name="Zhao F."/>
            <person name="Cao W.C."/>
        </authorList>
    </citation>
    <scope>NUCLEOTIDE SEQUENCE</scope>
    <source>
        <strain evidence="3">Rsan-2018</strain>
    </source>
</reference>
<feature type="region of interest" description="Disordered" evidence="1">
    <location>
        <begin position="567"/>
        <end position="635"/>
    </location>
</feature>
<evidence type="ECO:0000256" key="2">
    <source>
        <dbReference type="SAM" id="Phobius"/>
    </source>
</evidence>
<feature type="transmembrane region" description="Helical" evidence="2">
    <location>
        <begin position="536"/>
        <end position="561"/>
    </location>
</feature>